<proteinExistence type="inferred from homology"/>
<evidence type="ECO:0000313" key="9">
    <source>
        <dbReference type="Proteomes" id="UP000288212"/>
    </source>
</evidence>
<evidence type="ECO:0000256" key="5">
    <source>
        <dbReference type="ARBA" id="ARBA00023136"/>
    </source>
</evidence>
<protein>
    <recommendedName>
        <fullName evidence="6">Copper resistance protein D</fullName>
    </recommendedName>
</protein>
<dbReference type="PANTHER" id="PTHR34820">
    <property type="entry name" value="INNER MEMBRANE PROTEIN YEBZ"/>
    <property type="match status" value="1"/>
</dbReference>
<reference evidence="8 9" key="1">
    <citation type="journal article" date="2011" name="Front. Microbiol.">
        <title>Genomic signatures of strain selection and enhancement in Bacillus atrophaeus var. globigii, a historical biowarfare simulant.</title>
        <authorList>
            <person name="Gibbons H.S."/>
            <person name="Broomall S.M."/>
            <person name="McNew L.A."/>
            <person name="Daligault H."/>
            <person name="Chapman C."/>
            <person name="Bruce D."/>
            <person name="Karavis M."/>
            <person name="Krepps M."/>
            <person name="McGregor P.A."/>
            <person name="Hong C."/>
            <person name="Park K.H."/>
            <person name="Akmal A."/>
            <person name="Feldman A."/>
            <person name="Lin J.S."/>
            <person name="Chang W.E."/>
            <person name="Higgs B.W."/>
            <person name="Demirev P."/>
            <person name="Lindquist J."/>
            <person name="Liem A."/>
            <person name="Fochler E."/>
            <person name="Read T.D."/>
            <person name="Tapia R."/>
            <person name="Johnson S."/>
            <person name="Bishop-Lilly K.A."/>
            <person name="Detter C."/>
            <person name="Han C."/>
            <person name="Sozhamannan S."/>
            <person name="Rosenzweig C.N."/>
            <person name="Skowronski E.W."/>
        </authorList>
    </citation>
    <scope>NUCLEOTIDE SEQUENCE [LARGE SCALE GENOMIC DNA]</scope>
    <source>
        <strain evidence="8 9">AK5</strain>
    </source>
</reference>
<dbReference type="AlphaFoldDB" id="A0A432VSW9"/>
<gene>
    <name evidence="8" type="ORF">CWE06_08290</name>
</gene>
<comment type="subcellular location">
    <subcellularLocation>
        <location evidence="6">Cell inner membrane</location>
        <topology evidence="6">Multi-pass membrane protein</topology>
    </subcellularLocation>
    <subcellularLocation>
        <location evidence="1">Cell membrane</location>
        <topology evidence="1">Multi-pass membrane protein</topology>
    </subcellularLocation>
</comment>
<keyword evidence="6" id="KW-0186">Copper</keyword>
<evidence type="ECO:0000313" key="8">
    <source>
        <dbReference type="EMBL" id="RUO19519.1"/>
    </source>
</evidence>
<feature type="transmembrane region" description="Helical" evidence="6">
    <location>
        <begin position="12"/>
        <end position="32"/>
    </location>
</feature>
<feature type="transmembrane region" description="Helical" evidence="6">
    <location>
        <begin position="191"/>
        <end position="210"/>
    </location>
</feature>
<dbReference type="Pfam" id="PF05425">
    <property type="entry name" value="CopD"/>
    <property type="match status" value="1"/>
</dbReference>
<feature type="domain" description="Copper resistance protein D" evidence="7">
    <location>
        <begin position="184"/>
        <end position="280"/>
    </location>
</feature>
<accession>A0A432VSW9</accession>
<evidence type="ECO:0000256" key="3">
    <source>
        <dbReference type="ARBA" id="ARBA00022692"/>
    </source>
</evidence>
<evidence type="ECO:0000256" key="1">
    <source>
        <dbReference type="ARBA" id="ARBA00004651"/>
    </source>
</evidence>
<evidence type="ECO:0000256" key="4">
    <source>
        <dbReference type="ARBA" id="ARBA00022989"/>
    </source>
</evidence>
<comment type="function">
    <text evidence="6">Involved in copper resistance.</text>
</comment>
<organism evidence="8 9">
    <name type="scientific">Aliidiomarina haloalkalitolerans</name>
    <dbReference type="NCBI Taxonomy" id="859059"/>
    <lineage>
        <taxon>Bacteria</taxon>
        <taxon>Pseudomonadati</taxon>
        <taxon>Pseudomonadota</taxon>
        <taxon>Gammaproteobacteria</taxon>
        <taxon>Alteromonadales</taxon>
        <taxon>Idiomarinaceae</taxon>
        <taxon>Aliidiomarina</taxon>
    </lineage>
</organism>
<feature type="transmembrane region" description="Helical" evidence="6">
    <location>
        <begin position="148"/>
        <end position="171"/>
    </location>
</feature>
<dbReference type="InterPro" id="IPR008457">
    <property type="entry name" value="Cu-R_CopD_dom"/>
</dbReference>
<keyword evidence="3 6" id="KW-0812">Transmembrane</keyword>
<dbReference type="RefSeq" id="WP_126793029.1">
    <property type="nucleotide sequence ID" value="NZ_PIPI01000005.1"/>
</dbReference>
<evidence type="ECO:0000259" key="7">
    <source>
        <dbReference type="Pfam" id="PF05425"/>
    </source>
</evidence>
<dbReference type="GO" id="GO:0005886">
    <property type="term" value="C:plasma membrane"/>
    <property type="evidence" value="ECO:0007669"/>
    <property type="project" value="UniProtKB-SubCell"/>
</dbReference>
<comment type="similarity">
    <text evidence="6">Belongs to the CopD family.</text>
</comment>
<keyword evidence="5 6" id="KW-0472">Membrane</keyword>
<feature type="transmembrane region" description="Helical" evidence="6">
    <location>
        <begin position="264"/>
        <end position="285"/>
    </location>
</feature>
<comment type="caution">
    <text evidence="8">The sequence shown here is derived from an EMBL/GenBank/DDBJ whole genome shotgun (WGS) entry which is preliminary data.</text>
</comment>
<feature type="transmembrane region" description="Helical" evidence="6">
    <location>
        <begin position="53"/>
        <end position="73"/>
    </location>
</feature>
<sequence length="287" mass="31487">MNWDALLAISQGLVYVATATLIGGSFSHWLCLRVFPAASPQVNAWHRRMITAGALLGLVFAVIGYLSFIAGINDSGWRGAFDFELMSFLIFDPPSLVVMAQILLFPVIALVWRWSNKPVGQAILILSLVLIAWSFTLRGHLAQAPVSVQLLLTLHVIAMALWGGALLPLWLAVQQPVSAATTKLLESFGRIAQIFVAILLGSGLVMAFYLLQNLAEFWQSRYGLTLTAKLVVVSLLLLLAAINKFVLVPRLPTAHAQRWLTRTIYAEMLLVMVVFALTAVFTVVIGY</sequence>
<dbReference type="Proteomes" id="UP000288212">
    <property type="component" value="Unassembled WGS sequence"/>
</dbReference>
<dbReference type="GO" id="GO:0046688">
    <property type="term" value="P:response to copper ion"/>
    <property type="evidence" value="ECO:0007669"/>
    <property type="project" value="UniProtKB-UniRule"/>
</dbReference>
<dbReference type="OrthoDB" id="6401419at2"/>
<evidence type="ECO:0000256" key="6">
    <source>
        <dbReference type="RuleBase" id="RU369037"/>
    </source>
</evidence>
<keyword evidence="9" id="KW-1185">Reference proteome</keyword>
<keyword evidence="4 6" id="KW-1133">Transmembrane helix</keyword>
<dbReference type="GO" id="GO:0006825">
    <property type="term" value="P:copper ion transport"/>
    <property type="evidence" value="ECO:0007669"/>
    <property type="project" value="InterPro"/>
</dbReference>
<evidence type="ECO:0000256" key="2">
    <source>
        <dbReference type="ARBA" id="ARBA00022475"/>
    </source>
</evidence>
<dbReference type="EMBL" id="PIPI01000005">
    <property type="protein sequence ID" value="RUO19519.1"/>
    <property type="molecule type" value="Genomic_DNA"/>
</dbReference>
<keyword evidence="2 6" id="KW-1003">Cell membrane</keyword>
<feature type="transmembrane region" description="Helical" evidence="6">
    <location>
        <begin position="222"/>
        <end position="243"/>
    </location>
</feature>
<feature type="transmembrane region" description="Helical" evidence="6">
    <location>
        <begin position="119"/>
        <end position="136"/>
    </location>
</feature>
<dbReference type="PANTHER" id="PTHR34820:SF4">
    <property type="entry name" value="INNER MEMBRANE PROTEIN YEBZ"/>
    <property type="match status" value="1"/>
</dbReference>
<keyword evidence="6" id="KW-0997">Cell inner membrane</keyword>
<name>A0A432VSW9_9GAMM</name>
<feature type="transmembrane region" description="Helical" evidence="6">
    <location>
        <begin position="93"/>
        <end position="112"/>
    </location>
</feature>
<dbReference type="InterPro" id="IPR032694">
    <property type="entry name" value="CopC/D"/>
</dbReference>